<comment type="caution">
    <text evidence="12">The sequence shown here is derived from an EMBL/GenBank/DDBJ whole genome shotgun (WGS) entry which is preliminary data.</text>
</comment>
<evidence type="ECO:0000256" key="10">
    <source>
        <dbReference type="ARBA" id="ARBA00048173"/>
    </source>
</evidence>
<dbReference type="EC" id="2.7.7.49" evidence="1"/>
<dbReference type="GO" id="GO:0051607">
    <property type="term" value="P:defense response to virus"/>
    <property type="evidence" value="ECO:0007669"/>
    <property type="project" value="UniProtKB-KW"/>
</dbReference>
<evidence type="ECO:0000259" key="11">
    <source>
        <dbReference type="PROSITE" id="PS50878"/>
    </source>
</evidence>
<evidence type="ECO:0000313" key="13">
    <source>
        <dbReference type="Proteomes" id="UP000305541"/>
    </source>
</evidence>
<evidence type="ECO:0000256" key="2">
    <source>
        <dbReference type="ARBA" id="ARBA00022457"/>
    </source>
</evidence>
<accession>A0A5R9BU29</accession>
<reference evidence="12 13" key="1">
    <citation type="submission" date="2019-05" db="EMBL/GenBank/DDBJ databases">
        <title>The metagenome of a microbial culture collection derived from dairy environment covers the genomic content of the human microbiome.</title>
        <authorList>
            <person name="Roder T."/>
            <person name="Wuthrich D."/>
            <person name="Sattari Z."/>
            <person name="Von Ah U."/>
            <person name="Bar C."/>
            <person name="Ronchi F."/>
            <person name="Macpherson A.J."/>
            <person name="Ganal-Vonarburg S.C."/>
            <person name="Bruggmann R."/>
            <person name="Vergeres G."/>
        </authorList>
    </citation>
    <scope>NUCLEOTIDE SEQUENCE [LARGE SCALE GENOMIC DNA]</scope>
    <source>
        <strain evidence="12 13">FAM 18815</strain>
    </source>
</reference>
<dbReference type="GO" id="GO:0003964">
    <property type="term" value="F:RNA-directed DNA polymerase activity"/>
    <property type="evidence" value="ECO:0007669"/>
    <property type="project" value="UniProtKB-KW"/>
</dbReference>
<protein>
    <recommendedName>
        <fullName evidence="1">RNA-directed DNA polymerase</fullName>
        <ecNumber evidence="1">2.7.7.49</ecNumber>
    </recommendedName>
</protein>
<dbReference type="Gene3D" id="3.10.10.10">
    <property type="entry name" value="HIV Type 1 Reverse Transcriptase, subunit A, domain 1"/>
    <property type="match status" value="1"/>
</dbReference>
<keyword evidence="4" id="KW-0548">Nucleotidyltransferase</keyword>
<dbReference type="InterPro" id="IPR043128">
    <property type="entry name" value="Rev_trsase/Diguanyl_cyclase"/>
</dbReference>
<dbReference type="GO" id="GO:0046872">
    <property type="term" value="F:metal ion binding"/>
    <property type="evidence" value="ECO:0007669"/>
    <property type="project" value="UniProtKB-KW"/>
</dbReference>
<evidence type="ECO:0000256" key="6">
    <source>
        <dbReference type="ARBA" id="ARBA00022842"/>
    </source>
</evidence>
<keyword evidence="7 12" id="KW-0695">RNA-directed DNA polymerase</keyword>
<dbReference type="CDD" id="cd03487">
    <property type="entry name" value="RT_Bac_retron_II"/>
    <property type="match status" value="1"/>
</dbReference>
<dbReference type="InterPro" id="IPR043502">
    <property type="entry name" value="DNA/RNA_pol_sf"/>
</dbReference>
<evidence type="ECO:0000256" key="4">
    <source>
        <dbReference type="ARBA" id="ARBA00022695"/>
    </source>
</evidence>
<dbReference type="EMBL" id="VBTH01000020">
    <property type="protein sequence ID" value="TLQ03512.1"/>
    <property type="molecule type" value="Genomic_DNA"/>
</dbReference>
<sequence length="674" mass="78871">MTKFKYNREKKISDFKTRLSFVRELYSIGLNSIDIFKLSKNINNYYTEFTIPKKYGTGVRTISAPLGDLKQIQQIIKKLIENELTYCNYTFGKYNQAFQKNKSIFTNAQIHRNKKYIIHLDLKDFFSSIHFGRISGYLQKNSKFRLTKDMASFIANLCCYNGMLPQGAPTSPIISNLLGESLDRKLLKISKTYHLTYSRYADDLVFSTNDEKIIAQKLSELIEVISTSVKKSGFQLNWDKLNFMGPDVRHLVTGLSNNKRVSSTIDFYKNTRSMALNFYVKNSFYAGKHFYNGYTIRNQQRSMQVLEGRYAFINNIESQNRRLYENHLSGAEYHAITPQDFKDRHNLIKAKKHDEPSFSGKELSYSRFIFFKKFLFGNNISVFTEGKTDPRYIQAAMRALNSDIQLEVTSFQTESDLNTQFSKMFNLTQGGTSLKRIIDLYKGTNYQYGKRALSAYYNYFDLDNSKIKFVPMKPCILLLDFELLGPTSPLQTIINRLMGARKNSYTIDSKENIQKNLKEKGFYYIFDNLYIVTTIGSNDTENQKNRAIEDYFPKEFLADIYKDGTTCFENAENKSDNSRKLISKNDFSILIESNFFNDPEIFKNFQILFDIFGKVQFDYLNKLLNRIDNNPSAQHVIFNILDSNFIRNIINENHSLREKFLMIFNKYFLRNYQK</sequence>
<dbReference type="PRINTS" id="PR00866">
    <property type="entry name" value="RNADNAPOLMS"/>
</dbReference>
<dbReference type="RefSeq" id="WP_138474809.1">
    <property type="nucleotide sequence ID" value="NZ_VBTH01000020.1"/>
</dbReference>
<dbReference type="PROSITE" id="PS50878">
    <property type="entry name" value="RT_POL"/>
    <property type="match status" value="1"/>
</dbReference>
<feature type="domain" description="Reverse transcriptase" evidence="11">
    <location>
        <begin position="1"/>
        <end position="296"/>
    </location>
</feature>
<proteinExistence type="inferred from homology"/>
<dbReference type="AlphaFoldDB" id="A0A5R9BU29"/>
<dbReference type="InterPro" id="IPR000123">
    <property type="entry name" value="Reverse_transcriptase_msDNA"/>
</dbReference>
<name>A0A5R9BU29_9LACO</name>
<evidence type="ECO:0000313" key="12">
    <source>
        <dbReference type="EMBL" id="TLQ03512.1"/>
    </source>
</evidence>
<comment type="catalytic activity">
    <reaction evidence="10">
        <text>DNA(n) + a 2'-deoxyribonucleoside 5'-triphosphate = DNA(n+1) + diphosphate</text>
        <dbReference type="Rhea" id="RHEA:22508"/>
        <dbReference type="Rhea" id="RHEA-COMP:17339"/>
        <dbReference type="Rhea" id="RHEA-COMP:17340"/>
        <dbReference type="ChEBI" id="CHEBI:33019"/>
        <dbReference type="ChEBI" id="CHEBI:61560"/>
        <dbReference type="ChEBI" id="CHEBI:173112"/>
        <dbReference type="EC" id="2.7.7.49"/>
    </reaction>
</comment>
<keyword evidence="5" id="KW-0479">Metal-binding</keyword>
<evidence type="ECO:0000256" key="5">
    <source>
        <dbReference type="ARBA" id="ARBA00022723"/>
    </source>
</evidence>
<keyword evidence="6" id="KW-0460">Magnesium</keyword>
<evidence type="ECO:0000256" key="9">
    <source>
        <dbReference type="ARBA" id="ARBA00034120"/>
    </source>
</evidence>
<dbReference type="InterPro" id="IPR000477">
    <property type="entry name" value="RT_dom"/>
</dbReference>
<dbReference type="GO" id="GO:0003723">
    <property type="term" value="F:RNA binding"/>
    <property type="evidence" value="ECO:0007669"/>
    <property type="project" value="InterPro"/>
</dbReference>
<dbReference type="InterPro" id="IPR051083">
    <property type="entry name" value="GrpII_Intron_Splice-Mob/Def"/>
</dbReference>
<keyword evidence="3" id="KW-0808">Transferase</keyword>
<dbReference type="Gene3D" id="3.30.70.270">
    <property type="match status" value="1"/>
</dbReference>
<evidence type="ECO:0000256" key="3">
    <source>
        <dbReference type="ARBA" id="ARBA00022679"/>
    </source>
</evidence>
<keyword evidence="2" id="KW-0515">Mutator protein</keyword>
<dbReference type="SUPFAM" id="SSF56672">
    <property type="entry name" value="DNA/RNA polymerases"/>
    <property type="match status" value="1"/>
</dbReference>
<gene>
    <name evidence="12" type="ORF">FEZ51_08940</name>
</gene>
<dbReference type="PANTHER" id="PTHR34047">
    <property type="entry name" value="NUCLEAR INTRON MATURASE 1, MITOCHONDRIAL-RELATED"/>
    <property type="match status" value="1"/>
</dbReference>
<evidence type="ECO:0000256" key="8">
    <source>
        <dbReference type="ARBA" id="ARBA00023118"/>
    </source>
</evidence>
<evidence type="ECO:0000256" key="7">
    <source>
        <dbReference type="ARBA" id="ARBA00022918"/>
    </source>
</evidence>
<keyword evidence="8" id="KW-0051">Antiviral defense</keyword>
<organism evidence="12 13">
    <name type="scientific">Pediococcus stilesii</name>
    <dbReference type="NCBI Taxonomy" id="331679"/>
    <lineage>
        <taxon>Bacteria</taxon>
        <taxon>Bacillati</taxon>
        <taxon>Bacillota</taxon>
        <taxon>Bacilli</taxon>
        <taxon>Lactobacillales</taxon>
        <taxon>Lactobacillaceae</taxon>
        <taxon>Pediococcus</taxon>
    </lineage>
</organism>
<comment type="similarity">
    <text evidence="9">Belongs to the bacterial reverse transcriptase family.</text>
</comment>
<dbReference type="Pfam" id="PF00078">
    <property type="entry name" value="RVT_1"/>
    <property type="match status" value="1"/>
</dbReference>
<dbReference type="Proteomes" id="UP000305541">
    <property type="component" value="Unassembled WGS sequence"/>
</dbReference>
<dbReference type="PANTHER" id="PTHR34047:SF7">
    <property type="entry name" value="RNA-DIRECTED DNA POLYMERASE"/>
    <property type="match status" value="1"/>
</dbReference>
<dbReference type="OrthoDB" id="9788687at2"/>
<evidence type="ECO:0000256" key="1">
    <source>
        <dbReference type="ARBA" id="ARBA00012493"/>
    </source>
</evidence>